<sequence length="126" mass="14235">MKKWWIGLAVLGGYCIPFVYLALLEDFRTGTLLGYLLLLVGFTVLAFIGQRWGHLLFVVAGNIVSYFISIYFAGRMDTFGWDGYFKPLTAEQLILLVSLLMLIPQLIAIVVAMSLEAKKRIKKITK</sequence>
<feature type="transmembrane region" description="Helical" evidence="1">
    <location>
        <begin position="5"/>
        <end position="23"/>
    </location>
</feature>
<evidence type="ECO:0000256" key="1">
    <source>
        <dbReference type="SAM" id="Phobius"/>
    </source>
</evidence>
<dbReference type="AlphaFoldDB" id="B1YI09"/>
<dbReference type="OrthoDB" id="2086750at2"/>
<dbReference type="EMBL" id="CP001022">
    <property type="protein sequence ID" value="ACB59793.1"/>
    <property type="molecule type" value="Genomic_DNA"/>
</dbReference>
<evidence type="ECO:0000313" key="3">
    <source>
        <dbReference type="Proteomes" id="UP000001681"/>
    </source>
</evidence>
<gene>
    <name evidence="2" type="ordered locus">Exig_0307</name>
</gene>
<dbReference type="HOGENOM" id="CLU_164835_0_0_9"/>
<reference evidence="2 3" key="2">
    <citation type="journal article" date="2008" name="BMC Genomics">
        <title>Architecture of thermal adaptation in an Exiguobacterium sibiricum strain isolated from 3 million year old permafrost: a genome and transcriptome approach.</title>
        <authorList>
            <person name="Rodrigues D.F."/>
            <person name="Ivanova N."/>
            <person name="He Z."/>
            <person name="Huebner M."/>
            <person name="Zhou J."/>
            <person name="Tiedje J.M."/>
        </authorList>
    </citation>
    <scope>NUCLEOTIDE SEQUENCE [LARGE SCALE GENOMIC DNA]</scope>
    <source>
        <strain evidence="3">DSM 17290 / CIP 109462 / JCM 13490 / 255-15</strain>
    </source>
</reference>
<feature type="transmembrane region" description="Helical" evidence="1">
    <location>
        <begin position="55"/>
        <end position="73"/>
    </location>
</feature>
<keyword evidence="1" id="KW-1133">Transmembrane helix</keyword>
<evidence type="ECO:0000313" key="2">
    <source>
        <dbReference type="EMBL" id="ACB59793.1"/>
    </source>
</evidence>
<keyword evidence="1" id="KW-0472">Membrane</keyword>
<proteinExistence type="predicted"/>
<reference evidence="2 3" key="1">
    <citation type="journal article" date="2006" name="Extremophiles">
        <title>Characterization of Exiguobacterium isolates from the Siberian permafrost. Description of Exiguobacterium sibiricum sp. nov.</title>
        <authorList>
            <person name="Rodrigues D.F."/>
            <person name="Goris J."/>
            <person name="Vishnivetskaya T."/>
            <person name="Gilichinsky D."/>
            <person name="Thomashow M.F."/>
            <person name="Tiedje J.M."/>
        </authorList>
    </citation>
    <scope>NUCLEOTIDE SEQUENCE [LARGE SCALE GENOMIC DNA]</scope>
    <source>
        <strain evidence="3">DSM 17290 / CIP 109462 / JCM 13490 / 255-15</strain>
    </source>
</reference>
<reference evidence="3" key="3">
    <citation type="submission" date="2008-04" db="EMBL/GenBank/DDBJ databases">
        <title>Complete sequence of chromosome of Exiguobacterium sibiricum 255-15.</title>
        <authorList>
            <consortium name="US DOE Joint Genome Institute"/>
            <person name="Copeland A."/>
            <person name="Lucas S."/>
            <person name="Lapidus A."/>
            <person name="Glavina del Rio T."/>
            <person name="Dalin E."/>
            <person name="Tice H."/>
            <person name="Bruce D."/>
            <person name="Goodwin L."/>
            <person name="Pitluck S."/>
            <person name="Kiss H."/>
            <person name="Chertkov O."/>
            <person name="Monk C."/>
            <person name="Brettin T."/>
            <person name="Detter J.C."/>
            <person name="Han C."/>
            <person name="Kuske C.R."/>
            <person name="Schmutz J."/>
            <person name="Larimer F."/>
            <person name="Land M."/>
            <person name="Hauser L."/>
            <person name="Kyrpides N."/>
            <person name="Mikhailova N."/>
            <person name="Vishnivetskaya T."/>
            <person name="Rodrigues D.F."/>
            <person name="Gilichinsky D."/>
            <person name="Tiedje J."/>
            <person name="Richardson P."/>
        </authorList>
    </citation>
    <scope>NUCLEOTIDE SEQUENCE [LARGE SCALE GENOMIC DNA]</scope>
    <source>
        <strain evidence="3">DSM 17290 / CIP 109462 / JCM 13490 / 255-15</strain>
    </source>
</reference>
<dbReference type="eggNOG" id="ENOG50331Y4">
    <property type="taxonomic scope" value="Bacteria"/>
</dbReference>
<feature type="transmembrane region" description="Helical" evidence="1">
    <location>
        <begin position="29"/>
        <end position="48"/>
    </location>
</feature>
<name>B1YI09_EXIS2</name>
<accession>B1YI09</accession>
<dbReference type="KEGG" id="esi:Exig_0307"/>
<dbReference type="STRING" id="262543.Exig_0307"/>
<dbReference type="Proteomes" id="UP000001681">
    <property type="component" value="Chromosome"/>
</dbReference>
<feature type="transmembrane region" description="Helical" evidence="1">
    <location>
        <begin position="93"/>
        <end position="115"/>
    </location>
</feature>
<keyword evidence="1" id="KW-0812">Transmembrane</keyword>
<dbReference type="RefSeq" id="WP_012369218.1">
    <property type="nucleotide sequence ID" value="NC_010556.1"/>
</dbReference>
<keyword evidence="3" id="KW-1185">Reference proteome</keyword>
<protein>
    <submittedName>
        <fullName evidence="2">Uncharacterized protein</fullName>
    </submittedName>
</protein>
<organism evidence="2 3">
    <name type="scientific">Exiguobacterium sibiricum (strain DSM 17290 / CCUG 55495 / CIP 109462 / JCM 13490 / 255-15)</name>
    <dbReference type="NCBI Taxonomy" id="262543"/>
    <lineage>
        <taxon>Bacteria</taxon>
        <taxon>Bacillati</taxon>
        <taxon>Bacillota</taxon>
        <taxon>Bacilli</taxon>
        <taxon>Bacillales</taxon>
        <taxon>Bacillales Family XII. Incertae Sedis</taxon>
        <taxon>Exiguobacterium</taxon>
    </lineage>
</organism>